<name>A0A1Y1V113_9FUNG</name>
<dbReference type="Proteomes" id="UP000193719">
    <property type="component" value="Unassembled WGS sequence"/>
</dbReference>
<dbReference type="EMBL" id="MCFH01000044">
    <property type="protein sequence ID" value="ORX44698.1"/>
    <property type="molecule type" value="Genomic_DNA"/>
</dbReference>
<comment type="caution">
    <text evidence="1">The sequence shown here is derived from an EMBL/GenBank/DDBJ whole genome shotgun (WGS) entry which is preliminary data.</text>
</comment>
<evidence type="ECO:0000313" key="2">
    <source>
        <dbReference type="Proteomes" id="UP000193719"/>
    </source>
</evidence>
<dbReference type="AlphaFoldDB" id="A0A1Y1V113"/>
<gene>
    <name evidence="1" type="ORF">BCR36DRAFT_373173</name>
</gene>
<accession>A0A1Y1V113</accession>
<dbReference type="OrthoDB" id="10559810at2759"/>
<evidence type="ECO:0000313" key="1">
    <source>
        <dbReference type="EMBL" id="ORX44698.1"/>
    </source>
</evidence>
<reference evidence="1 2" key="2">
    <citation type="submission" date="2016-08" db="EMBL/GenBank/DDBJ databases">
        <title>Pervasive Adenine N6-methylation of Active Genes in Fungi.</title>
        <authorList>
            <consortium name="DOE Joint Genome Institute"/>
            <person name="Mondo S.J."/>
            <person name="Dannebaum R.O."/>
            <person name="Kuo R.C."/>
            <person name="Labutti K."/>
            <person name="Haridas S."/>
            <person name="Kuo A."/>
            <person name="Salamov A."/>
            <person name="Ahrendt S.R."/>
            <person name="Lipzen A."/>
            <person name="Sullivan W."/>
            <person name="Andreopoulos W.B."/>
            <person name="Clum A."/>
            <person name="Lindquist E."/>
            <person name="Daum C."/>
            <person name="Ramamoorthy G.K."/>
            <person name="Gryganskyi A."/>
            <person name="Culley D."/>
            <person name="Magnuson J.K."/>
            <person name="James T.Y."/>
            <person name="O'Malley M.A."/>
            <person name="Stajich J.E."/>
            <person name="Spatafora J.W."/>
            <person name="Visel A."/>
            <person name="Grigoriev I.V."/>
        </authorList>
    </citation>
    <scope>NUCLEOTIDE SEQUENCE [LARGE SCALE GENOMIC DNA]</scope>
    <source>
        <strain evidence="2">finn</strain>
    </source>
</reference>
<sequence length="129" mass="15085">MLKKKGNNNIENKDNSFIITESNEKKINNEPNKLPYSVIAAYDGLFLGKNDMDTIYSELKDLKANIKRNNMENIKTLLSSKLNIDLPTTRKYQLEHLTIPYTNDQITSIEVDDERKRNMIILQYYLDII</sequence>
<proteinExistence type="predicted"/>
<protein>
    <submittedName>
        <fullName evidence="1">Uncharacterized protein</fullName>
    </submittedName>
</protein>
<keyword evidence="2" id="KW-1185">Reference proteome</keyword>
<organism evidence="1 2">
    <name type="scientific">Piromyces finnis</name>
    <dbReference type="NCBI Taxonomy" id="1754191"/>
    <lineage>
        <taxon>Eukaryota</taxon>
        <taxon>Fungi</taxon>
        <taxon>Fungi incertae sedis</taxon>
        <taxon>Chytridiomycota</taxon>
        <taxon>Chytridiomycota incertae sedis</taxon>
        <taxon>Neocallimastigomycetes</taxon>
        <taxon>Neocallimastigales</taxon>
        <taxon>Neocallimastigaceae</taxon>
        <taxon>Piromyces</taxon>
    </lineage>
</organism>
<reference evidence="1 2" key="1">
    <citation type="submission" date="2016-08" db="EMBL/GenBank/DDBJ databases">
        <title>Genomes of anaerobic fungi encode conserved fungal cellulosomes for biomass hydrolysis.</title>
        <authorList>
            <consortium name="DOE Joint Genome Institute"/>
            <person name="Haitjema C.H."/>
            <person name="Gilmore S.P."/>
            <person name="Henske J.K."/>
            <person name="Solomon K.V."/>
            <person name="De Groot R."/>
            <person name="Kuo A."/>
            <person name="Mondo S.J."/>
            <person name="Salamov A.A."/>
            <person name="Labutti K."/>
            <person name="Zhao Z."/>
            <person name="Chiniquy J."/>
            <person name="Barry K."/>
            <person name="Brewer H.M."/>
            <person name="Purvine S.O."/>
            <person name="Wright A.T."/>
            <person name="Boxma B."/>
            <person name="Van Alen T."/>
            <person name="Hackstein J.H."/>
            <person name="Baker S.E."/>
            <person name="Grigoriev I.V."/>
            <person name="O'Malley M.A."/>
        </authorList>
    </citation>
    <scope>NUCLEOTIDE SEQUENCE [LARGE SCALE GENOMIC DNA]</scope>
    <source>
        <strain evidence="2">finn</strain>
    </source>
</reference>